<dbReference type="EMBL" id="CP042829">
    <property type="protein sequence ID" value="QFG03338.1"/>
    <property type="molecule type" value="Genomic_DNA"/>
</dbReference>
<proteinExistence type="predicted"/>
<feature type="transmembrane region" description="Helical" evidence="5">
    <location>
        <begin position="118"/>
        <end position="141"/>
    </location>
</feature>
<feature type="transmembrane region" description="Helical" evidence="5">
    <location>
        <begin position="21"/>
        <end position="46"/>
    </location>
</feature>
<organism evidence="7 8">
    <name type="scientific">Tepidiforma bonchosmolovskayae</name>
    <dbReference type="NCBI Taxonomy" id="2601677"/>
    <lineage>
        <taxon>Bacteria</taxon>
        <taxon>Bacillati</taxon>
        <taxon>Chloroflexota</taxon>
        <taxon>Tepidiformia</taxon>
        <taxon>Tepidiformales</taxon>
        <taxon>Tepidiformaceae</taxon>
        <taxon>Tepidiforma</taxon>
    </lineage>
</organism>
<dbReference type="InterPro" id="IPR050327">
    <property type="entry name" value="Proton-linked_MCT"/>
</dbReference>
<reference evidence="7 8" key="1">
    <citation type="submission" date="2019-08" db="EMBL/GenBank/DDBJ databases">
        <authorList>
            <person name="Toschakov S.V."/>
        </authorList>
    </citation>
    <scope>NUCLEOTIDE SEQUENCE [LARGE SCALE GENOMIC DNA]</scope>
    <source>
        <strain evidence="7 8">3753O</strain>
    </source>
</reference>
<feature type="transmembrane region" description="Helical" evidence="5">
    <location>
        <begin position="363"/>
        <end position="383"/>
    </location>
</feature>
<feature type="transmembrane region" description="Helical" evidence="5">
    <location>
        <begin position="182"/>
        <end position="205"/>
    </location>
</feature>
<evidence type="ECO:0000256" key="1">
    <source>
        <dbReference type="ARBA" id="ARBA00004651"/>
    </source>
</evidence>
<keyword evidence="3 5" id="KW-1133">Transmembrane helix</keyword>
<evidence type="ECO:0000259" key="6">
    <source>
        <dbReference type="PROSITE" id="PS50850"/>
    </source>
</evidence>
<feature type="transmembrane region" description="Helical" evidence="5">
    <location>
        <begin position="150"/>
        <end position="170"/>
    </location>
</feature>
<keyword evidence="2 5" id="KW-0812">Transmembrane</keyword>
<feature type="transmembrane region" description="Helical" evidence="5">
    <location>
        <begin position="93"/>
        <end position="112"/>
    </location>
</feature>
<dbReference type="SUPFAM" id="SSF103473">
    <property type="entry name" value="MFS general substrate transporter"/>
    <property type="match status" value="1"/>
</dbReference>
<evidence type="ECO:0000256" key="2">
    <source>
        <dbReference type="ARBA" id="ARBA00022692"/>
    </source>
</evidence>
<protein>
    <submittedName>
        <fullName evidence="7">MFS transporter</fullName>
    </submittedName>
</protein>
<dbReference type="Proteomes" id="UP000326331">
    <property type="component" value="Chromosome"/>
</dbReference>
<gene>
    <name evidence="7" type="ORF">Tbon_08520</name>
</gene>
<sequence length="446" mass="46989">MTPQSAPRPLPPAARLLPGGWFYGWYVAIACSLLMMVGVGVGYYGLPIFLKPLKDAHGWSTAQVSWAPAIYFCVSGLTAAIVGPYVDRYGPRRFMLIGSLINGASAAMIGIVNELWQLYVVYFVFAVAFGMSSNIAVNAILARWFIRRRALAMSISFTGVSLGGVILAPIASRLIDVGGLELATPILGALVIITSIPVIIGVIVFDPREVGMLPDGDTAASVPPPAQQALLATQMRTWTRAEAVRTIGFWGILVAFLLVLIAQTGYVVHQVTFLEDRLGSRSAAAFTISVTAFGSIIARLAVGIFADNVDRRLLTVILFVVQATAILLIIHTESIAATWALTLVFGLTIGNVYMMQSLLVGEIFGMVSFGTVFGLISLAGQVGSGLGPIGVGIIHDATGGYTVPFTITAALTYLAAVAILFARPARSRAAEAAVPGSALRSPSGAD</sequence>
<keyword evidence="4 5" id="KW-0472">Membrane</keyword>
<evidence type="ECO:0000256" key="4">
    <source>
        <dbReference type="ARBA" id="ARBA00023136"/>
    </source>
</evidence>
<dbReference type="InterPro" id="IPR020846">
    <property type="entry name" value="MFS_dom"/>
</dbReference>
<accession>A0ABX6C2P3</accession>
<feature type="transmembrane region" description="Helical" evidence="5">
    <location>
        <begin position="66"/>
        <end position="86"/>
    </location>
</feature>
<dbReference type="Pfam" id="PF07690">
    <property type="entry name" value="MFS_1"/>
    <property type="match status" value="1"/>
</dbReference>
<evidence type="ECO:0000256" key="3">
    <source>
        <dbReference type="ARBA" id="ARBA00022989"/>
    </source>
</evidence>
<feature type="transmembrane region" description="Helical" evidence="5">
    <location>
        <begin position="403"/>
        <end position="422"/>
    </location>
</feature>
<dbReference type="RefSeq" id="WP_158067301.1">
    <property type="nucleotide sequence ID" value="NZ_CP042829.1"/>
</dbReference>
<keyword evidence="8" id="KW-1185">Reference proteome</keyword>
<dbReference type="InterPro" id="IPR011701">
    <property type="entry name" value="MFS"/>
</dbReference>
<feature type="transmembrane region" description="Helical" evidence="5">
    <location>
        <begin position="243"/>
        <end position="263"/>
    </location>
</feature>
<comment type="subcellular location">
    <subcellularLocation>
        <location evidence="1">Cell membrane</location>
        <topology evidence="1">Multi-pass membrane protein</topology>
    </subcellularLocation>
</comment>
<dbReference type="InterPro" id="IPR036259">
    <property type="entry name" value="MFS_trans_sf"/>
</dbReference>
<feature type="transmembrane region" description="Helical" evidence="5">
    <location>
        <begin position="336"/>
        <end position="354"/>
    </location>
</feature>
<evidence type="ECO:0000313" key="7">
    <source>
        <dbReference type="EMBL" id="QFG03338.1"/>
    </source>
</evidence>
<evidence type="ECO:0000256" key="5">
    <source>
        <dbReference type="SAM" id="Phobius"/>
    </source>
</evidence>
<dbReference type="PANTHER" id="PTHR11360:SF290">
    <property type="entry name" value="MONOCARBOXYLATE MFS PERMEASE"/>
    <property type="match status" value="1"/>
</dbReference>
<feature type="transmembrane region" description="Helical" evidence="5">
    <location>
        <begin position="283"/>
        <end position="306"/>
    </location>
</feature>
<feature type="domain" description="Major facilitator superfamily (MFS) profile" evidence="6">
    <location>
        <begin position="26"/>
        <end position="427"/>
    </location>
</feature>
<dbReference type="PROSITE" id="PS50850">
    <property type="entry name" value="MFS"/>
    <property type="match status" value="1"/>
</dbReference>
<reference evidence="7 8" key="2">
    <citation type="submission" date="2019-10" db="EMBL/GenBank/DDBJ databases">
        <title>Thermopilla bonchosmolovskayae gen. nov., sp. nov., a moderately thermophilic Chloroflexi bacterium from a Chukotka hot spring (Arctic, Russia), representing a novel classis Thermopillaia, which include previously uncultivated lineage OLB14.</title>
        <authorList>
            <person name="Kochetkova T.V."/>
            <person name="Zayulina K.S."/>
            <person name="Zhigarkov V.S."/>
            <person name="Minaev N.V."/>
            <person name="Novikov A."/>
            <person name="Toshchakov S.V."/>
            <person name="Elcheninov A.G."/>
            <person name="Kublanov I.V."/>
        </authorList>
    </citation>
    <scope>NUCLEOTIDE SEQUENCE [LARGE SCALE GENOMIC DNA]</scope>
    <source>
        <strain evidence="7 8">3753O</strain>
    </source>
</reference>
<name>A0ABX6C2P3_9CHLR</name>
<feature type="transmembrane region" description="Helical" evidence="5">
    <location>
        <begin position="313"/>
        <end position="330"/>
    </location>
</feature>
<dbReference type="CDD" id="cd17355">
    <property type="entry name" value="MFS_YcxA_like"/>
    <property type="match status" value="1"/>
</dbReference>
<dbReference type="PANTHER" id="PTHR11360">
    <property type="entry name" value="MONOCARBOXYLATE TRANSPORTER"/>
    <property type="match status" value="1"/>
</dbReference>
<dbReference type="Gene3D" id="1.20.1250.20">
    <property type="entry name" value="MFS general substrate transporter like domains"/>
    <property type="match status" value="2"/>
</dbReference>
<evidence type="ECO:0000313" key="8">
    <source>
        <dbReference type="Proteomes" id="UP000326331"/>
    </source>
</evidence>